<dbReference type="STRING" id="418985.A0A1V9XKW9"/>
<dbReference type="Pfam" id="PF14811">
    <property type="entry name" value="TPD"/>
    <property type="match status" value="1"/>
</dbReference>
<dbReference type="PANTHER" id="PTHR31661:SF1">
    <property type="entry name" value="CDAN1-INTERACTING NUCLEASE 1"/>
    <property type="match status" value="1"/>
</dbReference>
<dbReference type="OrthoDB" id="1272at2759"/>
<comment type="caution">
    <text evidence="6">The sequence shown here is derived from an EMBL/GenBank/DDBJ whole genome shotgun (WGS) entry which is preliminary data.</text>
</comment>
<dbReference type="PANTHER" id="PTHR31661">
    <property type="entry name" value="SIMILAR TO CDNA SEQUENCE BC052040"/>
    <property type="match status" value="1"/>
</dbReference>
<comment type="subcellular location">
    <subcellularLocation>
        <location evidence="2">Cytoplasm</location>
    </subcellularLocation>
    <subcellularLocation>
        <location evidence="1">Nucleus</location>
    </subcellularLocation>
</comment>
<organism evidence="6 7">
    <name type="scientific">Tropilaelaps mercedesae</name>
    <dbReference type="NCBI Taxonomy" id="418985"/>
    <lineage>
        <taxon>Eukaryota</taxon>
        <taxon>Metazoa</taxon>
        <taxon>Ecdysozoa</taxon>
        <taxon>Arthropoda</taxon>
        <taxon>Chelicerata</taxon>
        <taxon>Arachnida</taxon>
        <taxon>Acari</taxon>
        <taxon>Parasitiformes</taxon>
        <taxon>Mesostigmata</taxon>
        <taxon>Gamasina</taxon>
        <taxon>Dermanyssoidea</taxon>
        <taxon>Laelapidae</taxon>
        <taxon>Tropilaelaps</taxon>
    </lineage>
</organism>
<keyword evidence="3" id="KW-0963">Cytoplasm</keyword>
<evidence type="ECO:0000313" key="6">
    <source>
        <dbReference type="EMBL" id="OQR74106.1"/>
    </source>
</evidence>
<evidence type="ECO:0000256" key="3">
    <source>
        <dbReference type="ARBA" id="ARBA00022490"/>
    </source>
</evidence>
<reference evidence="6 7" key="1">
    <citation type="journal article" date="2017" name="Gigascience">
        <title>Draft genome of the honey bee ectoparasitic mite, Tropilaelaps mercedesae, is shaped by the parasitic life history.</title>
        <authorList>
            <person name="Dong X."/>
            <person name="Armstrong S.D."/>
            <person name="Xia D."/>
            <person name="Makepeace B.L."/>
            <person name="Darby A.C."/>
            <person name="Kadowaki T."/>
        </authorList>
    </citation>
    <scope>NUCLEOTIDE SEQUENCE [LARGE SCALE GENOMIC DNA]</scope>
    <source>
        <strain evidence="6">Wuxi-XJTLU</strain>
    </source>
</reference>
<evidence type="ECO:0000256" key="2">
    <source>
        <dbReference type="ARBA" id="ARBA00004496"/>
    </source>
</evidence>
<dbReference type="InParanoid" id="A0A1V9XKW9"/>
<dbReference type="FunCoup" id="A0A1V9XKW9">
    <property type="interactions" value="1039"/>
</dbReference>
<evidence type="ECO:0000256" key="5">
    <source>
        <dbReference type="ARBA" id="ARBA00023480"/>
    </source>
</evidence>
<evidence type="ECO:0000313" key="7">
    <source>
        <dbReference type="Proteomes" id="UP000192247"/>
    </source>
</evidence>
<name>A0A1V9XKW9_9ACAR</name>
<dbReference type="EMBL" id="MNPL01008734">
    <property type="protein sequence ID" value="OQR74106.1"/>
    <property type="molecule type" value="Genomic_DNA"/>
</dbReference>
<dbReference type="GO" id="GO:0005737">
    <property type="term" value="C:cytoplasm"/>
    <property type="evidence" value="ECO:0007669"/>
    <property type="project" value="UniProtKB-SubCell"/>
</dbReference>
<proteinExistence type="predicted"/>
<evidence type="ECO:0000256" key="1">
    <source>
        <dbReference type="ARBA" id="ARBA00004123"/>
    </source>
</evidence>
<keyword evidence="4" id="KW-0539">Nucleus</keyword>
<dbReference type="InterPro" id="IPR029404">
    <property type="entry name" value="CDIN1"/>
</dbReference>
<keyword evidence="7" id="KW-1185">Reference proteome</keyword>
<accession>A0A1V9XKW9</accession>
<dbReference type="Proteomes" id="UP000192247">
    <property type="component" value="Unassembled WGS sequence"/>
</dbReference>
<evidence type="ECO:0000256" key="4">
    <source>
        <dbReference type="ARBA" id="ARBA00023242"/>
    </source>
</evidence>
<gene>
    <name evidence="6" type="ORF">BIW11_09303</name>
</gene>
<dbReference type="GO" id="GO:0005634">
    <property type="term" value="C:nucleus"/>
    <property type="evidence" value="ECO:0007669"/>
    <property type="project" value="UniProtKB-SubCell"/>
</dbReference>
<dbReference type="AlphaFoldDB" id="A0A1V9XKW9"/>
<sequence>MLLSEYEAIIERHRSVRPLRLSIDVLIREFPHIPAHTLRSIISTDFTMMVRQNYYLYANPERIAQYYDKYKSQRALGNSSPGFLLKIADDLNLSASLICRFVLESHLRDTGEVCSKRTLNQLLKDTWKIHDEVLAVEIFLCTLHDPFYGPFSDAKRASVGQEFELILKDTLRSRKIAFIDENALRKQGYDKTPDVKLEVPAIINGEFVITWIESKASFGDPNSHKSYTHDQFHSYVNRFGPGLVIYWRGFVDELQLQDTNISEEMSDSPAGQRFGSLGSENDQRAAATRQFLLVDRLPDDIRSMTEIV</sequence>
<protein>
    <recommendedName>
        <fullName evidence="5">CDAN1-interacting nuclease 1</fullName>
    </recommendedName>
</protein>